<protein>
    <submittedName>
        <fullName evidence="1">Uncharacterized protein</fullName>
    </submittedName>
</protein>
<dbReference type="EMBL" id="VSRR010132961">
    <property type="protein sequence ID" value="MPD02753.1"/>
    <property type="molecule type" value="Genomic_DNA"/>
</dbReference>
<dbReference type="Proteomes" id="UP000324222">
    <property type="component" value="Unassembled WGS sequence"/>
</dbReference>
<comment type="caution">
    <text evidence="1">The sequence shown here is derived from an EMBL/GenBank/DDBJ whole genome shotgun (WGS) entry which is preliminary data.</text>
</comment>
<gene>
    <name evidence="1" type="ORF">E2C01_098355</name>
</gene>
<name>A0A5B7K2S7_PORTR</name>
<reference evidence="1 2" key="1">
    <citation type="submission" date="2019-05" db="EMBL/GenBank/DDBJ databases">
        <title>Another draft genome of Portunus trituberculatus and its Hox gene families provides insights of decapod evolution.</title>
        <authorList>
            <person name="Jeong J.-H."/>
            <person name="Song I."/>
            <person name="Kim S."/>
            <person name="Choi T."/>
            <person name="Kim D."/>
            <person name="Ryu S."/>
            <person name="Kim W."/>
        </authorList>
    </citation>
    <scope>NUCLEOTIDE SEQUENCE [LARGE SCALE GENOMIC DNA]</scope>
    <source>
        <tissue evidence="1">Muscle</tissue>
    </source>
</reference>
<keyword evidence="2" id="KW-1185">Reference proteome</keyword>
<accession>A0A5B7K2S7</accession>
<proteinExistence type="predicted"/>
<evidence type="ECO:0000313" key="1">
    <source>
        <dbReference type="EMBL" id="MPD02753.1"/>
    </source>
</evidence>
<sequence length="19" mass="1937">MLVTKTTQCDAADASLVAV</sequence>
<evidence type="ECO:0000313" key="2">
    <source>
        <dbReference type="Proteomes" id="UP000324222"/>
    </source>
</evidence>
<organism evidence="1 2">
    <name type="scientific">Portunus trituberculatus</name>
    <name type="common">Swimming crab</name>
    <name type="synonym">Neptunus trituberculatus</name>
    <dbReference type="NCBI Taxonomy" id="210409"/>
    <lineage>
        <taxon>Eukaryota</taxon>
        <taxon>Metazoa</taxon>
        <taxon>Ecdysozoa</taxon>
        <taxon>Arthropoda</taxon>
        <taxon>Crustacea</taxon>
        <taxon>Multicrustacea</taxon>
        <taxon>Malacostraca</taxon>
        <taxon>Eumalacostraca</taxon>
        <taxon>Eucarida</taxon>
        <taxon>Decapoda</taxon>
        <taxon>Pleocyemata</taxon>
        <taxon>Brachyura</taxon>
        <taxon>Eubrachyura</taxon>
        <taxon>Portunoidea</taxon>
        <taxon>Portunidae</taxon>
        <taxon>Portuninae</taxon>
        <taxon>Portunus</taxon>
    </lineage>
</organism>
<dbReference type="AlphaFoldDB" id="A0A5B7K2S7"/>